<organism evidence="4 5">
    <name type="scientific">Sphingomonas oligophenolica</name>
    <dbReference type="NCBI Taxonomy" id="301154"/>
    <lineage>
        <taxon>Bacteria</taxon>
        <taxon>Pseudomonadati</taxon>
        <taxon>Pseudomonadota</taxon>
        <taxon>Alphaproteobacteria</taxon>
        <taxon>Sphingomonadales</taxon>
        <taxon>Sphingomonadaceae</taxon>
        <taxon>Sphingomonas</taxon>
    </lineage>
</organism>
<evidence type="ECO:0000256" key="1">
    <source>
        <dbReference type="ARBA" id="ARBA00023224"/>
    </source>
</evidence>
<keyword evidence="5" id="KW-1185">Reference proteome</keyword>
<dbReference type="SUPFAM" id="SSF58104">
    <property type="entry name" value="Methyl-accepting chemotaxis protein (MCP) signaling domain"/>
    <property type="match status" value="1"/>
</dbReference>
<dbReference type="PANTHER" id="PTHR32089">
    <property type="entry name" value="METHYL-ACCEPTING CHEMOTAXIS PROTEIN MCPB"/>
    <property type="match status" value="1"/>
</dbReference>
<gene>
    <name evidence="4" type="ORF">ABC974_02685</name>
</gene>
<comment type="caution">
    <text evidence="4">The sequence shown here is derived from an EMBL/GenBank/DDBJ whole genome shotgun (WGS) entry which is preliminary data.</text>
</comment>
<sequence length="452" mass="48975">MADASSALVVGMPKDEVELRLKAYDRGGAFSQRLMELWQHAGPIILECMRDFIQSVPLRMDPNQPMPETAQRERMMAEALDHARRKFSTALSPQWIDAICQRASMTSERGVSVPMIVAGSTEIAQRVSSQIKETLDLPEEDIWRMCNTVHEASTYEIEVLLWQIGELRRQEAARDRTNRAENFHQLVSISVEGALTNARMLAEETARTIQGSQVMLSDVAQVASAAHQSANAMGDAAKIAASLSDEIDMVAARMAGVLQIEERASADAESARAAADDLSQEIGAITSVLELIRDIAGQTNLLALNATIEAARAGDAGRGFAVVAQEVKSLAGQTARATDQIAARIAAIHNANVNSADKSEDGRATMLEARNALHEMMDTMRSQVDRVTSIAAAIDETATAAVSMSDLASQVNDRTHNVTNNLSRLSEIFTQVASDLDRLKTSTDEFIDIIGA</sequence>
<accession>A0ABU9XY90</accession>
<dbReference type="PROSITE" id="PS50111">
    <property type="entry name" value="CHEMOTAXIS_TRANSDUC_2"/>
    <property type="match status" value="1"/>
</dbReference>
<evidence type="ECO:0000313" key="5">
    <source>
        <dbReference type="Proteomes" id="UP001419910"/>
    </source>
</evidence>
<name>A0ABU9XY90_9SPHN</name>
<protein>
    <submittedName>
        <fullName evidence="4">Methyl-accepting chemotaxis protein</fullName>
    </submittedName>
</protein>
<feature type="domain" description="Methyl-accepting transducer" evidence="3">
    <location>
        <begin position="176"/>
        <end position="419"/>
    </location>
</feature>
<keyword evidence="1 2" id="KW-0807">Transducer</keyword>
<dbReference type="InterPro" id="IPR004089">
    <property type="entry name" value="MCPsignal_dom"/>
</dbReference>
<evidence type="ECO:0000313" key="4">
    <source>
        <dbReference type="EMBL" id="MEN2788518.1"/>
    </source>
</evidence>
<dbReference type="EMBL" id="JBDIME010000002">
    <property type="protein sequence ID" value="MEN2788518.1"/>
    <property type="molecule type" value="Genomic_DNA"/>
</dbReference>
<evidence type="ECO:0000259" key="3">
    <source>
        <dbReference type="PROSITE" id="PS50111"/>
    </source>
</evidence>
<dbReference type="RefSeq" id="WP_343890522.1">
    <property type="nucleotide sequence ID" value="NZ_BAAAEH010000035.1"/>
</dbReference>
<dbReference type="Pfam" id="PF00015">
    <property type="entry name" value="MCPsignal"/>
    <property type="match status" value="1"/>
</dbReference>
<dbReference type="Gene3D" id="1.10.287.950">
    <property type="entry name" value="Methyl-accepting chemotaxis protein"/>
    <property type="match status" value="1"/>
</dbReference>
<dbReference type="PANTHER" id="PTHR32089:SF112">
    <property type="entry name" value="LYSOZYME-LIKE PROTEIN-RELATED"/>
    <property type="match status" value="1"/>
</dbReference>
<evidence type="ECO:0000256" key="2">
    <source>
        <dbReference type="PROSITE-ProRule" id="PRU00284"/>
    </source>
</evidence>
<dbReference type="SMART" id="SM00283">
    <property type="entry name" value="MA"/>
    <property type="match status" value="1"/>
</dbReference>
<reference evidence="4 5" key="1">
    <citation type="submission" date="2024-05" db="EMBL/GenBank/DDBJ databases">
        <authorList>
            <person name="Liu Q."/>
            <person name="Xin Y.-H."/>
        </authorList>
    </citation>
    <scope>NUCLEOTIDE SEQUENCE [LARGE SCALE GENOMIC DNA]</scope>
    <source>
        <strain evidence="4 5">CGMCC 1.10181</strain>
    </source>
</reference>
<dbReference type="Proteomes" id="UP001419910">
    <property type="component" value="Unassembled WGS sequence"/>
</dbReference>
<proteinExistence type="predicted"/>